<proteinExistence type="inferred from homology"/>
<evidence type="ECO:0000259" key="7">
    <source>
        <dbReference type="Pfam" id="PF02776"/>
    </source>
</evidence>
<dbReference type="GO" id="GO:0005948">
    <property type="term" value="C:acetolactate synthase complex"/>
    <property type="evidence" value="ECO:0007669"/>
    <property type="project" value="TreeGrafter"/>
</dbReference>
<organism evidence="8">
    <name type="scientific">hydrothermal vent metagenome</name>
    <dbReference type="NCBI Taxonomy" id="652676"/>
    <lineage>
        <taxon>unclassified sequences</taxon>
        <taxon>metagenomes</taxon>
        <taxon>ecological metagenomes</taxon>
    </lineage>
</organism>
<evidence type="ECO:0000259" key="5">
    <source>
        <dbReference type="Pfam" id="PF00205"/>
    </source>
</evidence>
<dbReference type="PANTHER" id="PTHR18968">
    <property type="entry name" value="THIAMINE PYROPHOSPHATE ENZYMES"/>
    <property type="match status" value="1"/>
</dbReference>
<feature type="domain" description="Thiamine pyrophosphate enzyme TPP-binding" evidence="6">
    <location>
        <begin position="409"/>
        <end position="553"/>
    </location>
</feature>
<keyword evidence="3 4" id="KW-0786">Thiamine pyrophosphate</keyword>
<feature type="domain" description="Thiamine pyrophosphate enzyme N-terminal TPP-binding" evidence="7">
    <location>
        <begin position="6"/>
        <end position="115"/>
    </location>
</feature>
<accession>A0A160V9N5</accession>
<dbReference type="GO" id="GO:0000287">
    <property type="term" value="F:magnesium ion binding"/>
    <property type="evidence" value="ECO:0007669"/>
    <property type="project" value="InterPro"/>
</dbReference>
<dbReference type="InterPro" id="IPR029061">
    <property type="entry name" value="THDP-binding"/>
</dbReference>
<dbReference type="InterPro" id="IPR045229">
    <property type="entry name" value="TPP_enz"/>
</dbReference>
<keyword evidence="8" id="KW-0670">Pyruvate</keyword>
<dbReference type="EMBL" id="FAXA01000315">
    <property type="protein sequence ID" value="CUV02794.1"/>
    <property type="molecule type" value="Genomic_DNA"/>
</dbReference>
<keyword evidence="8" id="KW-0436">Ligase</keyword>
<evidence type="ECO:0000259" key="6">
    <source>
        <dbReference type="Pfam" id="PF02775"/>
    </source>
</evidence>
<dbReference type="SUPFAM" id="SSF52518">
    <property type="entry name" value="Thiamin diphosphate-binding fold (THDP-binding)"/>
    <property type="match status" value="2"/>
</dbReference>
<dbReference type="GO" id="GO:0030976">
    <property type="term" value="F:thiamine pyrophosphate binding"/>
    <property type="evidence" value="ECO:0007669"/>
    <property type="project" value="InterPro"/>
</dbReference>
<dbReference type="Gene3D" id="3.40.50.970">
    <property type="match status" value="2"/>
</dbReference>
<evidence type="ECO:0000256" key="1">
    <source>
        <dbReference type="ARBA" id="ARBA00001964"/>
    </source>
</evidence>
<dbReference type="Pfam" id="PF02776">
    <property type="entry name" value="TPP_enzyme_N"/>
    <property type="match status" value="1"/>
</dbReference>
<dbReference type="Gene3D" id="3.40.50.1220">
    <property type="entry name" value="TPP-binding domain"/>
    <property type="match status" value="1"/>
</dbReference>
<comment type="similarity">
    <text evidence="2 4">Belongs to the TPP enzyme family.</text>
</comment>
<dbReference type="CDD" id="cd07035">
    <property type="entry name" value="TPP_PYR_POX_like"/>
    <property type="match status" value="1"/>
</dbReference>
<gene>
    <name evidence="8" type="ORF">MGWOODY_Clf1179</name>
</gene>
<dbReference type="InterPro" id="IPR029035">
    <property type="entry name" value="DHS-like_NAD/FAD-binding_dom"/>
</dbReference>
<dbReference type="InterPro" id="IPR000399">
    <property type="entry name" value="TPP-bd_CS"/>
</dbReference>
<dbReference type="InterPro" id="IPR012000">
    <property type="entry name" value="Thiamin_PyroP_enz_cen_dom"/>
</dbReference>
<dbReference type="GO" id="GO:0050660">
    <property type="term" value="F:flavin adenine dinucleotide binding"/>
    <property type="evidence" value="ECO:0007669"/>
    <property type="project" value="TreeGrafter"/>
</dbReference>
<evidence type="ECO:0000256" key="3">
    <source>
        <dbReference type="ARBA" id="ARBA00023052"/>
    </source>
</evidence>
<dbReference type="GO" id="GO:0009099">
    <property type="term" value="P:L-valine biosynthetic process"/>
    <property type="evidence" value="ECO:0007669"/>
    <property type="project" value="TreeGrafter"/>
</dbReference>
<dbReference type="Pfam" id="PF02775">
    <property type="entry name" value="TPP_enzyme_C"/>
    <property type="match status" value="1"/>
</dbReference>
<dbReference type="Pfam" id="PF00205">
    <property type="entry name" value="TPP_enzyme_M"/>
    <property type="match status" value="1"/>
</dbReference>
<feature type="domain" description="Thiamine pyrophosphate enzyme central" evidence="5">
    <location>
        <begin position="208"/>
        <end position="334"/>
    </location>
</feature>
<sequence>MPQRRDGGDAVLEALRKLDVDYIISSPGSEWPSVWEALARQAINEEPGPKYINTWHETLAVAMAQGYTRMTGRMQAVLLHAGVGVLQGSMGIHGAFQGEIPMLVASGETSTYGEADGFDPGPQWLRNLSIVGGPNRLVESITKWSSRVTSSEVIYETFSRAGEMAQRTPKGPTFLNVPMETMLDEWEPPVGLKNKPVAPKTRPESGDIERIADLVIEAKNPVILADSAGKELAGFHALVALAETMSIPVFESEGPGYSNFPTSHPLHNGYDLKQRYDEFDLFLVVGTRAPWYPASARPTNGTVVIIDENPIKEFMVYQNLGADHYLEGDLAASLDLLTEAIRSKGGNSNGYAGNGGVWEKYRAVSDSTANASPIDPGVLCNALSENMPSDAIYIDETIVHRPQILRRIERDNPQSYLRPIGGLGQGLGTALGVKLASPDRPVVALMGDGALLYNPITQALGVARESSLPIMIVVFNNSSYAAMKRLHLSFYPEGDAAKSGIFHGVNIPGPDYQELASPFGGHGERVENPQRLAGAIKDGLAAVAEGRVAILDVALSG</sequence>
<comment type="cofactor">
    <cofactor evidence="1">
        <name>thiamine diphosphate</name>
        <dbReference type="ChEBI" id="CHEBI:58937"/>
    </cofactor>
</comment>
<dbReference type="CDD" id="cd02002">
    <property type="entry name" value="TPP_BFDC"/>
    <property type="match status" value="1"/>
</dbReference>
<dbReference type="PROSITE" id="PS00187">
    <property type="entry name" value="TPP_ENZYMES"/>
    <property type="match status" value="1"/>
</dbReference>
<evidence type="ECO:0000256" key="4">
    <source>
        <dbReference type="RuleBase" id="RU362132"/>
    </source>
</evidence>
<reference evidence="8" key="1">
    <citation type="submission" date="2015-10" db="EMBL/GenBank/DDBJ databases">
        <authorList>
            <person name="Gilbert D.G."/>
        </authorList>
    </citation>
    <scope>NUCLEOTIDE SEQUENCE</scope>
</reference>
<dbReference type="GO" id="GO:0003984">
    <property type="term" value="F:acetolactate synthase activity"/>
    <property type="evidence" value="ECO:0007669"/>
    <property type="project" value="TreeGrafter"/>
</dbReference>
<dbReference type="GO" id="GO:0016874">
    <property type="term" value="F:ligase activity"/>
    <property type="evidence" value="ECO:0007669"/>
    <property type="project" value="UniProtKB-KW"/>
</dbReference>
<protein>
    <submittedName>
        <fullName evidence="8">Thiamine pyrophosphate-requiring enzymes [acetolactate synthase, pyruvate dehydrogenase (Cytochrome), glyoxylate carboligase, phosphonopyruvate decarboxylase]</fullName>
    </submittedName>
</protein>
<dbReference type="GO" id="GO:0009097">
    <property type="term" value="P:isoleucine biosynthetic process"/>
    <property type="evidence" value="ECO:0007669"/>
    <property type="project" value="TreeGrafter"/>
</dbReference>
<dbReference type="InterPro" id="IPR011766">
    <property type="entry name" value="TPP_enzyme_TPP-bd"/>
</dbReference>
<evidence type="ECO:0000256" key="2">
    <source>
        <dbReference type="ARBA" id="ARBA00007812"/>
    </source>
</evidence>
<dbReference type="PANTHER" id="PTHR18968:SF13">
    <property type="entry name" value="ACETOLACTATE SYNTHASE CATALYTIC SUBUNIT, MITOCHONDRIAL"/>
    <property type="match status" value="1"/>
</dbReference>
<name>A0A160V9N5_9ZZZZ</name>
<evidence type="ECO:0000313" key="8">
    <source>
        <dbReference type="EMBL" id="CUV02794.1"/>
    </source>
</evidence>
<dbReference type="SUPFAM" id="SSF52467">
    <property type="entry name" value="DHS-like NAD/FAD-binding domain"/>
    <property type="match status" value="1"/>
</dbReference>
<dbReference type="AlphaFoldDB" id="A0A160V9N5"/>
<dbReference type="InterPro" id="IPR012001">
    <property type="entry name" value="Thiamin_PyroP_enz_TPP-bd_dom"/>
</dbReference>